<dbReference type="Proteomes" id="UP000466345">
    <property type="component" value="Unassembled WGS sequence"/>
</dbReference>
<dbReference type="OrthoDB" id="3245799at2"/>
<sequence length="918" mass="98699">MEIGSGGVSVGGVEWAELRALIAGRGPLAVIERLRDVPPEELRALRAPLEALRRELRADRESSRSQLPALQVAGVLAAGTPREALRWLTDRDQLELFRPAAFGDQSPGTRERVLLTLLFLPHRDLEWQRELAVRLTEWLPAGRGQDVWDLAEGLAVRAGADIPVTEGYLTGWVRRGSRRYLSTSWEWDVHEWLGEQGLGPAVQPFGSLLEWLRTRPRLAELVPRLFDFDGLGALLAEPYAHHRGEDNEWPKALVVLTREGRLDRADLLDRTLARLLRGDRPGALKAFTMIYDGLAPTLEETAARVRMYASIAADGAGPAATRAHKALKALDAAGRLDGDVFADLCGAVLARTEKTLVTDQLKLLDKALRRDPARFGPLLATVALALGHPAVTVQERALRVAARHLGGADAAVRDELRAAAETVDAALQGDARTVFGSPAAPEPPSASPLTAPARAMPPELDTPVRLAAGIAALVDGALTDPLEFERVLQAAVALTWYERAATAEALEPLASRRIAEKTEHLSYSHLRRALGCLIETLAGRPRPHWSGARDFLATGTEHGHHCLDLVPIRRVYELTSRLATDPVPCLLAFPTDPDGLIHPDALRRRLTAYATAGAAPWPDDLEQAFLRLPAGTPAGTVAALREAAGLPGTGPGLPVLAKLRLRRHTEHEAALVNADRRVAGAHLVPVFARRDEPEEGSLAATLADLPDPDALFRFRNHGREGGLLGVLWPLVAPAHPDLVAAHAIPRLSMDAGRETGRRANTLLPYLAEYTTGPCGPVTHLALAYGLTAAPAGNRAAAVEALLTLAAHGRLDAERLGELLGRLWLEGVGIPTRFLPALGDAARAGAAHETWTVAVRLLDELEPYPATRGLPAVLTLAAECAALTGGGDEPPVLAQLAALTEPPRVAAEARRLRRVLARI</sequence>
<evidence type="ECO:0008006" key="4">
    <source>
        <dbReference type="Google" id="ProtNLM"/>
    </source>
</evidence>
<proteinExistence type="predicted"/>
<evidence type="ECO:0000256" key="1">
    <source>
        <dbReference type="SAM" id="MobiDB-lite"/>
    </source>
</evidence>
<organism evidence="2 3">
    <name type="scientific">Streptomyces smaragdinus</name>
    <dbReference type="NCBI Taxonomy" id="2585196"/>
    <lineage>
        <taxon>Bacteria</taxon>
        <taxon>Bacillati</taxon>
        <taxon>Actinomycetota</taxon>
        <taxon>Actinomycetes</taxon>
        <taxon>Kitasatosporales</taxon>
        <taxon>Streptomycetaceae</taxon>
        <taxon>Streptomyces</taxon>
    </lineage>
</organism>
<gene>
    <name evidence="2" type="ORF">SRB5_12770</name>
</gene>
<comment type="caution">
    <text evidence="2">The sequence shown here is derived from an EMBL/GenBank/DDBJ whole genome shotgun (WGS) entry which is preliminary data.</text>
</comment>
<dbReference type="RefSeq" id="WP_153450480.1">
    <property type="nucleotide sequence ID" value="NZ_WEGJ01000003.1"/>
</dbReference>
<name>A0A7K0CCT4_9ACTN</name>
<dbReference type="AlphaFoldDB" id="A0A7K0CCT4"/>
<feature type="region of interest" description="Disordered" evidence="1">
    <location>
        <begin position="435"/>
        <end position="457"/>
    </location>
</feature>
<evidence type="ECO:0000313" key="3">
    <source>
        <dbReference type="Proteomes" id="UP000466345"/>
    </source>
</evidence>
<reference evidence="2 3" key="1">
    <citation type="submission" date="2019-10" db="EMBL/GenBank/DDBJ databases">
        <title>Streptomyces smaragdinus sp. nov. and Streptomyces fabii sp. nov., isolated from the gut of fungus growing-termite Macrotermes natalensis.</title>
        <authorList>
            <person name="Schwitalla J."/>
            <person name="Benndorf R."/>
            <person name="Martin K."/>
            <person name="De Beer W."/>
            <person name="Kaster A.-K."/>
            <person name="Vollmers J."/>
            <person name="Poulsen M."/>
            <person name="Beemelmanns C."/>
        </authorList>
    </citation>
    <scope>NUCLEOTIDE SEQUENCE [LARGE SCALE GENOMIC DNA]</scope>
    <source>
        <strain evidence="2 3">RB5</strain>
    </source>
</reference>
<dbReference type="EMBL" id="WEGJ01000003">
    <property type="protein sequence ID" value="MQY11163.1"/>
    <property type="molecule type" value="Genomic_DNA"/>
</dbReference>
<accession>A0A7K0CCT4</accession>
<keyword evidence="3" id="KW-1185">Reference proteome</keyword>
<protein>
    <recommendedName>
        <fullName evidence="4">Secreted protein</fullName>
    </recommendedName>
</protein>
<evidence type="ECO:0000313" key="2">
    <source>
        <dbReference type="EMBL" id="MQY11163.1"/>
    </source>
</evidence>